<gene>
    <name evidence="2" type="ORF">Bhyg_08321</name>
</gene>
<name>A0A9Q0N5C9_9DIPT</name>
<evidence type="ECO:0000313" key="2">
    <source>
        <dbReference type="EMBL" id="KAJ6643361.1"/>
    </source>
</evidence>
<evidence type="ECO:0000259" key="1">
    <source>
        <dbReference type="SMART" id="SM00714"/>
    </source>
</evidence>
<keyword evidence="3" id="KW-1185">Reference proteome</keyword>
<reference evidence="2" key="1">
    <citation type="submission" date="2022-07" db="EMBL/GenBank/DDBJ databases">
        <authorList>
            <person name="Trinca V."/>
            <person name="Uliana J.V.C."/>
            <person name="Torres T.T."/>
            <person name="Ward R.J."/>
            <person name="Monesi N."/>
        </authorList>
    </citation>
    <scope>NUCLEOTIDE SEQUENCE</scope>
    <source>
        <strain evidence="2">HSMRA1968</strain>
        <tissue evidence="2">Whole embryos</tissue>
    </source>
</reference>
<dbReference type="InterPro" id="IPR006629">
    <property type="entry name" value="LITAF"/>
</dbReference>
<dbReference type="AlphaFoldDB" id="A0A9Q0N5C9"/>
<dbReference type="EMBL" id="WJQU01000002">
    <property type="protein sequence ID" value="KAJ6643361.1"/>
    <property type="molecule type" value="Genomic_DNA"/>
</dbReference>
<dbReference type="OrthoDB" id="4713066at2759"/>
<dbReference type="Pfam" id="PF10601">
    <property type="entry name" value="zf-LITAF-like"/>
    <property type="match status" value="1"/>
</dbReference>
<comment type="caution">
    <text evidence="2">The sequence shown here is derived from an EMBL/GenBank/DDBJ whole genome shotgun (WGS) entry which is preliminary data.</text>
</comment>
<organism evidence="2 3">
    <name type="scientific">Pseudolycoriella hygida</name>
    <dbReference type="NCBI Taxonomy" id="35572"/>
    <lineage>
        <taxon>Eukaryota</taxon>
        <taxon>Metazoa</taxon>
        <taxon>Ecdysozoa</taxon>
        <taxon>Arthropoda</taxon>
        <taxon>Hexapoda</taxon>
        <taxon>Insecta</taxon>
        <taxon>Pterygota</taxon>
        <taxon>Neoptera</taxon>
        <taxon>Endopterygota</taxon>
        <taxon>Diptera</taxon>
        <taxon>Nematocera</taxon>
        <taxon>Sciaroidea</taxon>
        <taxon>Sciaridae</taxon>
        <taxon>Pseudolycoriella</taxon>
    </lineage>
</organism>
<feature type="domain" description="LITAF" evidence="1">
    <location>
        <begin position="19"/>
        <end position="76"/>
    </location>
</feature>
<dbReference type="Proteomes" id="UP001151699">
    <property type="component" value="Chromosome B"/>
</dbReference>
<protein>
    <recommendedName>
        <fullName evidence="1">LITAF domain-containing protein</fullName>
    </recommendedName>
</protein>
<proteinExistence type="predicted"/>
<accession>A0A9Q0N5C9</accession>
<dbReference type="SMART" id="SM00714">
    <property type="entry name" value="LITAF"/>
    <property type="match status" value="1"/>
</dbReference>
<evidence type="ECO:0000313" key="3">
    <source>
        <dbReference type="Proteomes" id="UP001151699"/>
    </source>
</evidence>
<sequence>MSAPGQQIVLNNFDYGTEPITVTCFNCKNVVVTRTTESANATCCFLFGCWSLCCPGCQDVEHRCPQCNVILGLYKPS</sequence>